<organism evidence="6 7">
    <name type="scientific">Amycolatopsis xylanica</name>
    <dbReference type="NCBI Taxonomy" id="589385"/>
    <lineage>
        <taxon>Bacteria</taxon>
        <taxon>Bacillati</taxon>
        <taxon>Actinomycetota</taxon>
        <taxon>Actinomycetes</taxon>
        <taxon>Pseudonocardiales</taxon>
        <taxon>Pseudonocardiaceae</taxon>
        <taxon>Amycolatopsis</taxon>
    </lineage>
</organism>
<evidence type="ECO:0000256" key="4">
    <source>
        <dbReference type="ARBA" id="ARBA00023163"/>
    </source>
</evidence>
<dbReference type="Gene3D" id="1.10.10.10">
    <property type="entry name" value="Winged helix-like DNA-binding domain superfamily/Winged helix DNA-binding domain"/>
    <property type="match status" value="1"/>
</dbReference>
<dbReference type="CDD" id="cd08460">
    <property type="entry name" value="PBP2_DntR_like_1"/>
    <property type="match status" value="1"/>
</dbReference>
<dbReference type="Proteomes" id="UP000199515">
    <property type="component" value="Unassembled WGS sequence"/>
</dbReference>
<dbReference type="SUPFAM" id="SSF53850">
    <property type="entry name" value="Periplasmic binding protein-like II"/>
    <property type="match status" value="1"/>
</dbReference>
<dbReference type="InterPro" id="IPR050389">
    <property type="entry name" value="LysR-type_TF"/>
</dbReference>
<dbReference type="PROSITE" id="PS50931">
    <property type="entry name" value="HTH_LYSR"/>
    <property type="match status" value="1"/>
</dbReference>
<evidence type="ECO:0000256" key="2">
    <source>
        <dbReference type="ARBA" id="ARBA00023015"/>
    </source>
</evidence>
<dbReference type="AlphaFoldDB" id="A0A1H3H077"/>
<evidence type="ECO:0000313" key="6">
    <source>
        <dbReference type="EMBL" id="SDY08787.1"/>
    </source>
</evidence>
<comment type="similarity">
    <text evidence="1">Belongs to the LysR transcriptional regulatory family.</text>
</comment>
<dbReference type="Pfam" id="PF03466">
    <property type="entry name" value="LysR_substrate"/>
    <property type="match status" value="1"/>
</dbReference>
<evidence type="ECO:0000313" key="7">
    <source>
        <dbReference type="Proteomes" id="UP000199515"/>
    </source>
</evidence>
<dbReference type="GO" id="GO:0003700">
    <property type="term" value="F:DNA-binding transcription factor activity"/>
    <property type="evidence" value="ECO:0007669"/>
    <property type="project" value="InterPro"/>
</dbReference>
<sequence>MNLVVALDALLRENSVTAAADALHTSAPAMSRTLARLRRVLDDPLLVRAGRTLVPTPRAQELRPEVRALVERARAVFAPPQDLDPSTVERSFAIQTSDALLSMVAAPLLSDIRRHAPGITLRFRPESMEDTPALREGAIDLELGVIDHVDPEILTETLSTSTMTGVVRASHPLAKGKVTARRFADADHVVVSRRGRTRGPIDDRLDDLGLTRRVVAVVPTYSASMFLARDTDVVCLAACRIGADWVEALGLRTIEIPLDLPPIVVGMAWHPRNDADRAHRWLRERVRAVLAD</sequence>
<dbReference type="InterPro" id="IPR000847">
    <property type="entry name" value="LysR_HTH_N"/>
</dbReference>
<keyword evidence="7" id="KW-1185">Reference proteome</keyword>
<protein>
    <submittedName>
        <fullName evidence="6">DNA-binding transcriptional regulator, LysR family</fullName>
    </submittedName>
</protein>
<name>A0A1H3H077_9PSEU</name>
<dbReference type="Pfam" id="PF00126">
    <property type="entry name" value="HTH_1"/>
    <property type="match status" value="1"/>
</dbReference>
<evidence type="ECO:0000256" key="3">
    <source>
        <dbReference type="ARBA" id="ARBA00023125"/>
    </source>
</evidence>
<dbReference type="SUPFAM" id="SSF46785">
    <property type="entry name" value="Winged helix' DNA-binding domain"/>
    <property type="match status" value="1"/>
</dbReference>
<accession>A0A1H3H077</accession>
<dbReference type="GO" id="GO:0003677">
    <property type="term" value="F:DNA binding"/>
    <property type="evidence" value="ECO:0007669"/>
    <property type="project" value="UniProtKB-KW"/>
</dbReference>
<dbReference type="InterPro" id="IPR036390">
    <property type="entry name" value="WH_DNA-bd_sf"/>
</dbReference>
<keyword evidence="3 6" id="KW-0238">DNA-binding</keyword>
<reference evidence="6 7" key="1">
    <citation type="submission" date="2016-10" db="EMBL/GenBank/DDBJ databases">
        <authorList>
            <person name="de Groot N.N."/>
        </authorList>
    </citation>
    <scope>NUCLEOTIDE SEQUENCE [LARGE SCALE GENOMIC DNA]</scope>
    <source>
        <strain evidence="6 7">CPCC 202699</strain>
    </source>
</reference>
<dbReference type="InterPro" id="IPR005119">
    <property type="entry name" value="LysR_subst-bd"/>
</dbReference>
<dbReference type="InterPro" id="IPR036388">
    <property type="entry name" value="WH-like_DNA-bd_sf"/>
</dbReference>
<gene>
    <name evidence="6" type="ORF">SAMN05421504_104461</name>
</gene>
<dbReference type="PANTHER" id="PTHR30118:SF15">
    <property type="entry name" value="TRANSCRIPTIONAL REGULATORY PROTEIN"/>
    <property type="match status" value="1"/>
</dbReference>
<proteinExistence type="inferred from homology"/>
<evidence type="ECO:0000259" key="5">
    <source>
        <dbReference type="PROSITE" id="PS50931"/>
    </source>
</evidence>
<dbReference type="PANTHER" id="PTHR30118">
    <property type="entry name" value="HTH-TYPE TRANSCRIPTIONAL REGULATOR LEUO-RELATED"/>
    <property type="match status" value="1"/>
</dbReference>
<keyword evidence="4" id="KW-0804">Transcription</keyword>
<keyword evidence="2" id="KW-0805">Transcription regulation</keyword>
<evidence type="ECO:0000256" key="1">
    <source>
        <dbReference type="ARBA" id="ARBA00009437"/>
    </source>
</evidence>
<feature type="domain" description="HTH lysR-type" evidence="5">
    <location>
        <begin position="1"/>
        <end position="56"/>
    </location>
</feature>
<dbReference type="EMBL" id="FNON01000004">
    <property type="protein sequence ID" value="SDY08787.1"/>
    <property type="molecule type" value="Genomic_DNA"/>
</dbReference>
<dbReference type="Gene3D" id="3.40.190.10">
    <property type="entry name" value="Periplasmic binding protein-like II"/>
    <property type="match status" value="2"/>
</dbReference>